<name>A0ABX3SVI1_MYCMA</name>
<evidence type="ECO:0000313" key="2">
    <source>
        <dbReference type="Proteomes" id="UP000243140"/>
    </source>
</evidence>
<evidence type="ECO:0000313" key="1">
    <source>
        <dbReference type="EMBL" id="ORA84578.1"/>
    </source>
</evidence>
<accession>A0ABX3SVI1</accession>
<sequence>MSPADPSASGVSDALAALDWQEITCQSEAGCTNRATHVVHRHAVDRCNQPNLGPSGNVVDILCVGCMRTVKAQVLQQLDRIARGPGAYCLTCGAPVQKLSDIMRKTVQLRSYA</sequence>
<protein>
    <submittedName>
        <fullName evidence="1">Uncharacterized protein</fullName>
    </submittedName>
</protein>
<proteinExistence type="predicted"/>
<comment type="caution">
    <text evidence="1">The sequence shown here is derived from an EMBL/GenBank/DDBJ whole genome shotgun (WGS) entry which is preliminary data.</text>
</comment>
<dbReference type="EMBL" id="MVHV01000004">
    <property type="protein sequence ID" value="ORA84578.1"/>
    <property type="molecule type" value="Genomic_DNA"/>
</dbReference>
<organism evidence="1 2">
    <name type="scientific">Mycobacterium malmoense</name>
    <dbReference type="NCBI Taxonomy" id="1780"/>
    <lineage>
        <taxon>Bacteria</taxon>
        <taxon>Bacillati</taxon>
        <taxon>Actinomycetota</taxon>
        <taxon>Actinomycetes</taxon>
        <taxon>Mycobacteriales</taxon>
        <taxon>Mycobacteriaceae</taxon>
        <taxon>Mycobacterium</taxon>
    </lineage>
</organism>
<keyword evidence="2" id="KW-1185">Reference proteome</keyword>
<reference evidence="1 2" key="1">
    <citation type="submission" date="2017-02" db="EMBL/GenBank/DDBJ databases">
        <title>The new phylogeny of genus Mycobacterium.</title>
        <authorList>
            <person name="Tortoli E."/>
            <person name="Trovato A."/>
            <person name="Cirillo D.M."/>
        </authorList>
    </citation>
    <scope>NUCLEOTIDE SEQUENCE [LARGE SCALE GENOMIC DNA]</scope>
    <source>
        <strain evidence="1 2">IP1130001</strain>
    </source>
</reference>
<gene>
    <name evidence="1" type="ORF">BST29_05250</name>
</gene>
<dbReference type="Proteomes" id="UP000243140">
    <property type="component" value="Unassembled WGS sequence"/>
</dbReference>
<dbReference type="RefSeq" id="WP_071511238.1">
    <property type="nucleotide sequence ID" value="NZ_CP060015.1"/>
</dbReference>